<dbReference type="GO" id="GO:0006355">
    <property type="term" value="P:regulation of DNA-templated transcription"/>
    <property type="evidence" value="ECO:0007669"/>
    <property type="project" value="InterPro"/>
</dbReference>
<keyword evidence="7 11" id="KW-0805">Transcription regulation</keyword>
<dbReference type="Gene3D" id="3.40.50.410">
    <property type="entry name" value="von Willebrand factor, type A domain"/>
    <property type="match status" value="1"/>
</dbReference>
<organism evidence="12 13">
    <name type="scientific">Euplotes crassus</name>
    <dbReference type="NCBI Taxonomy" id="5936"/>
    <lineage>
        <taxon>Eukaryota</taxon>
        <taxon>Sar</taxon>
        <taxon>Alveolata</taxon>
        <taxon>Ciliophora</taxon>
        <taxon>Intramacronucleata</taxon>
        <taxon>Spirotrichea</taxon>
        <taxon>Hypotrichia</taxon>
        <taxon>Euplotida</taxon>
        <taxon>Euplotidae</taxon>
        <taxon>Moneuplotes</taxon>
    </lineage>
</organism>
<name>A0AAD1UCK3_EUPCR</name>
<evidence type="ECO:0000256" key="9">
    <source>
        <dbReference type="ARBA" id="ARBA00023204"/>
    </source>
</evidence>
<evidence type="ECO:0000256" key="6">
    <source>
        <dbReference type="ARBA" id="ARBA00022833"/>
    </source>
</evidence>
<gene>
    <name evidence="12" type="ORF">ECRASSUSDP1_LOCUS5463</name>
</gene>
<keyword evidence="9 11" id="KW-0234">DNA repair</keyword>
<dbReference type="InterPro" id="IPR036465">
    <property type="entry name" value="vWFA_dom_sf"/>
</dbReference>
<comment type="caution">
    <text evidence="12">The sequence shown here is derived from an EMBL/GenBank/DDBJ whole genome shotgun (WGS) entry which is preliminary data.</text>
</comment>
<dbReference type="InterPro" id="IPR004600">
    <property type="entry name" value="TFIIH_Tfb4/GTF2H3"/>
</dbReference>
<evidence type="ECO:0000256" key="2">
    <source>
        <dbReference type="ARBA" id="ARBA00005273"/>
    </source>
</evidence>
<evidence type="ECO:0000256" key="11">
    <source>
        <dbReference type="RuleBase" id="RU368090"/>
    </source>
</evidence>
<comment type="similarity">
    <text evidence="2 11">Belongs to the TFB4 family.</text>
</comment>
<dbReference type="Proteomes" id="UP001295684">
    <property type="component" value="Unassembled WGS sequence"/>
</dbReference>
<dbReference type="Pfam" id="PF03850">
    <property type="entry name" value="Tfb4"/>
    <property type="match status" value="1"/>
</dbReference>
<comment type="subcellular location">
    <subcellularLocation>
        <location evidence="1 11">Nucleus</location>
    </subcellularLocation>
</comment>
<dbReference type="GO" id="GO:0006289">
    <property type="term" value="P:nucleotide-excision repair"/>
    <property type="evidence" value="ECO:0007669"/>
    <property type="project" value="UniProtKB-UniRule"/>
</dbReference>
<evidence type="ECO:0000256" key="5">
    <source>
        <dbReference type="ARBA" id="ARBA00022771"/>
    </source>
</evidence>
<evidence type="ECO:0000256" key="10">
    <source>
        <dbReference type="ARBA" id="ARBA00023242"/>
    </source>
</evidence>
<sequence length="338" mass="38429">MESNQQSNGGFLGSQEKEDTKSITKSLLCIILDLNFDVWMKKAEEISAHNSKNGSTSEVPADVNKSELYFDCIKKMCFFINAHLLQSSNNEVAVYGSFPHEALFLGPKNDEAIGLKFTTFSSNLMKSIEDLYSDEKFQEAMASESKGYSKIGSALKKSSCFINSWNLKNYRPDVTLNSRIMIFQASPDNNDDYYSVVNSIFACQKNSVVIDSIMFNKQDSILLQQCSYLTNGIYTKTLDREEIVNFLFMDNYCLDSQTRKSFNRTFQEELDLRVSCSCCNKIINYGYVCSNCLTLYCEDTEKLQESDCRTCKSKLSIDINKPELDLGCIEAPETQPRR</sequence>
<dbReference type="GO" id="GO:0005675">
    <property type="term" value="C:transcription factor TFIIH holo complex"/>
    <property type="evidence" value="ECO:0007669"/>
    <property type="project" value="UniProtKB-UniRule"/>
</dbReference>
<keyword evidence="8 11" id="KW-0804">Transcription</keyword>
<proteinExistence type="inferred from homology"/>
<dbReference type="GO" id="GO:0008270">
    <property type="term" value="F:zinc ion binding"/>
    <property type="evidence" value="ECO:0007669"/>
    <property type="project" value="UniProtKB-KW"/>
</dbReference>
<keyword evidence="13" id="KW-1185">Reference proteome</keyword>
<evidence type="ECO:0000256" key="4">
    <source>
        <dbReference type="ARBA" id="ARBA00022763"/>
    </source>
</evidence>
<evidence type="ECO:0000256" key="8">
    <source>
        <dbReference type="ARBA" id="ARBA00023163"/>
    </source>
</evidence>
<reference evidence="12" key="1">
    <citation type="submission" date="2023-07" db="EMBL/GenBank/DDBJ databases">
        <authorList>
            <consortium name="AG Swart"/>
            <person name="Singh M."/>
            <person name="Singh A."/>
            <person name="Seah K."/>
            <person name="Emmerich C."/>
        </authorList>
    </citation>
    <scope>NUCLEOTIDE SEQUENCE</scope>
    <source>
        <strain evidence="12">DP1</strain>
    </source>
</reference>
<evidence type="ECO:0000313" key="12">
    <source>
        <dbReference type="EMBL" id="CAI2364121.1"/>
    </source>
</evidence>
<evidence type="ECO:0000313" key="13">
    <source>
        <dbReference type="Proteomes" id="UP001295684"/>
    </source>
</evidence>
<accession>A0AAD1UCK3</accession>
<dbReference type="EMBL" id="CAMPGE010005273">
    <property type="protein sequence ID" value="CAI2364121.1"/>
    <property type="molecule type" value="Genomic_DNA"/>
</dbReference>
<dbReference type="PANTHER" id="PTHR12831">
    <property type="entry name" value="TRANSCRIPTION INITIATION FACTOR IIH TFIIH , POLYPEPTIDE 3-RELATED"/>
    <property type="match status" value="1"/>
</dbReference>
<dbReference type="GO" id="GO:0000439">
    <property type="term" value="C:transcription factor TFIIH core complex"/>
    <property type="evidence" value="ECO:0007669"/>
    <property type="project" value="UniProtKB-UniRule"/>
</dbReference>
<keyword evidence="3 11" id="KW-0479">Metal-binding</keyword>
<dbReference type="AlphaFoldDB" id="A0AAD1UCK3"/>
<keyword evidence="6 11" id="KW-0862">Zinc</keyword>
<evidence type="ECO:0000256" key="3">
    <source>
        <dbReference type="ARBA" id="ARBA00022723"/>
    </source>
</evidence>
<protein>
    <submittedName>
        <fullName evidence="12">Uncharacterized protein</fullName>
    </submittedName>
</protein>
<keyword evidence="4 11" id="KW-0227">DNA damage</keyword>
<evidence type="ECO:0000256" key="1">
    <source>
        <dbReference type="ARBA" id="ARBA00004123"/>
    </source>
</evidence>
<keyword evidence="10 11" id="KW-0539">Nucleus</keyword>
<dbReference type="PANTHER" id="PTHR12831:SF0">
    <property type="entry name" value="GENERAL TRANSCRIPTION FACTOR IIH SUBUNIT 3"/>
    <property type="match status" value="1"/>
</dbReference>
<evidence type="ECO:0000256" key="7">
    <source>
        <dbReference type="ARBA" id="ARBA00023015"/>
    </source>
</evidence>
<keyword evidence="5 11" id="KW-0863">Zinc-finger</keyword>